<comment type="subunit">
    <text evidence="7">Homohexamer; trimer of dimers.</text>
</comment>
<dbReference type="Gene3D" id="3.30.70.640">
    <property type="entry name" value="Molybdopterin cofactor biosynthesis C (MoaC) domain"/>
    <property type="match status" value="1"/>
</dbReference>
<feature type="binding site" evidence="7">
    <location>
        <begin position="74"/>
        <end position="76"/>
    </location>
    <ligand>
        <name>substrate</name>
    </ligand>
</feature>
<dbReference type="InterPro" id="IPR023045">
    <property type="entry name" value="MoaC"/>
</dbReference>
<dbReference type="NCBIfam" id="TIGR00581">
    <property type="entry name" value="moaC"/>
    <property type="match status" value="1"/>
</dbReference>
<dbReference type="InterPro" id="IPR036522">
    <property type="entry name" value="MoaC_sf"/>
</dbReference>
<reference evidence="9 10" key="1">
    <citation type="submission" date="2016-11" db="EMBL/GenBank/DDBJ databases">
        <title>A multilocus sequence analysis scheme for characterization of bacteria in the genus Thioclava.</title>
        <authorList>
            <person name="Liu Y."/>
            <person name="Shao Z."/>
        </authorList>
    </citation>
    <scope>NUCLEOTIDE SEQUENCE [LARGE SCALE GENOMIC DNA]</scope>
    <source>
        <strain evidence="9 10">11.10-0-13</strain>
    </source>
</reference>
<dbReference type="EC" id="4.6.1.17" evidence="3 7"/>
<evidence type="ECO:0000256" key="6">
    <source>
        <dbReference type="ARBA" id="ARBA00055087"/>
    </source>
</evidence>
<feature type="domain" description="Molybdopterin cofactor biosynthesis C (MoaC)" evidence="8">
    <location>
        <begin position="14"/>
        <end position="149"/>
    </location>
</feature>
<sequence>MSLSHFDDAGQAHMVDVSDKEVTDRIAVAEGRVVMKPETLAYVLQGTAKKGDVLGIARIAGIMAAKKTADLIPLCHPLPITKVTLDLEPDESLPGVNIRATVKTSGQTGVEMEALTAVSAAALTVYDMLKAVEKSMQIEGIRVVLKDGGKSGRYEAEGSAS</sequence>
<dbReference type="InterPro" id="IPR002820">
    <property type="entry name" value="Mopterin_CF_biosynth-C_dom"/>
</dbReference>
<dbReference type="HAMAP" id="MF_01224_B">
    <property type="entry name" value="MoaC_B"/>
    <property type="match status" value="1"/>
</dbReference>
<dbReference type="CDD" id="cd01420">
    <property type="entry name" value="MoaC_PE"/>
    <property type="match status" value="1"/>
</dbReference>
<dbReference type="NCBIfam" id="NF006870">
    <property type="entry name" value="PRK09364.1"/>
    <property type="match status" value="1"/>
</dbReference>
<organism evidence="9 10">
    <name type="scientific">Thioclava marina</name>
    <dbReference type="NCBI Taxonomy" id="1915077"/>
    <lineage>
        <taxon>Bacteria</taxon>
        <taxon>Pseudomonadati</taxon>
        <taxon>Pseudomonadota</taxon>
        <taxon>Alphaproteobacteria</taxon>
        <taxon>Rhodobacterales</taxon>
        <taxon>Paracoccaceae</taxon>
        <taxon>Thioclava</taxon>
    </lineage>
</organism>
<evidence type="ECO:0000256" key="4">
    <source>
        <dbReference type="ARBA" id="ARBA00023150"/>
    </source>
</evidence>
<dbReference type="RefSeq" id="WP_078528498.1">
    <property type="nucleotide sequence ID" value="NZ_MPZS01000001.1"/>
</dbReference>
<evidence type="ECO:0000256" key="1">
    <source>
        <dbReference type="ARBA" id="ARBA00001637"/>
    </source>
</evidence>
<comment type="catalytic activity">
    <reaction evidence="1 7">
        <text>(8S)-3',8-cyclo-7,8-dihydroguanosine 5'-triphosphate = cyclic pyranopterin phosphate + diphosphate</text>
        <dbReference type="Rhea" id="RHEA:49580"/>
        <dbReference type="ChEBI" id="CHEBI:33019"/>
        <dbReference type="ChEBI" id="CHEBI:59648"/>
        <dbReference type="ChEBI" id="CHEBI:131766"/>
        <dbReference type="EC" id="4.6.1.17"/>
    </reaction>
</comment>
<feature type="active site" evidence="7">
    <location>
        <position position="127"/>
    </location>
</feature>
<proteinExistence type="inferred from homology"/>
<evidence type="ECO:0000313" key="9">
    <source>
        <dbReference type="EMBL" id="OOY12800.1"/>
    </source>
</evidence>
<comment type="similarity">
    <text evidence="7">Belongs to the MoaC family.</text>
</comment>
<feature type="binding site" evidence="7">
    <location>
        <begin position="112"/>
        <end position="113"/>
    </location>
    <ligand>
        <name>substrate</name>
    </ligand>
</feature>
<comment type="pathway">
    <text evidence="2 7">Cofactor biosynthesis; molybdopterin biosynthesis.</text>
</comment>
<keyword evidence="10" id="KW-1185">Reference proteome</keyword>
<dbReference type="SUPFAM" id="SSF55040">
    <property type="entry name" value="Molybdenum cofactor biosynthesis protein C, MoaC"/>
    <property type="match status" value="1"/>
</dbReference>
<dbReference type="InterPro" id="IPR050105">
    <property type="entry name" value="MoCo_biosynth_MoaA/MoaC"/>
</dbReference>
<evidence type="ECO:0000256" key="7">
    <source>
        <dbReference type="HAMAP-Rule" id="MF_01224"/>
    </source>
</evidence>
<dbReference type="EMBL" id="MPZS01000001">
    <property type="protein sequence ID" value="OOY12800.1"/>
    <property type="molecule type" value="Genomic_DNA"/>
</dbReference>
<protein>
    <recommendedName>
        <fullName evidence="3 7">Cyclic pyranopterin monophosphate synthase</fullName>
        <ecNumber evidence="3 7">4.6.1.17</ecNumber>
    </recommendedName>
    <alternativeName>
        <fullName evidence="7">Molybdenum cofactor biosynthesis protein C</fullName>
    </alternativeName>
</protein>
<comment type="caution">
    <text evidence="9">The sequence shown here is derived from an EMBL/GenBank/DDBJ whole genome shotgun (WGS) entry which is preliminary data.</text>
</comment>
<evidence type="ECO:0000256" key="5">
    <source>
        <dbReference type="ARBA" id="ARBA00023239"/>
    </source>
</evidence>
<name>A0ABX3MN20_9RHOB</name>
<evidence type="ECO:0000313" key="10">
    <source>
        <dbReference type="Proteomes" id="UP000242224"/>
    </source>
</evidence>
<dbReference type="PANTHER" id="PTHR22960">
    <property type="entry name" value="MOLYBDOPTERIN COFACTOR SYNTHESIS PROTEIN A"/>
    <property type="match status" value="1"/>
</dbReference>
<keyword evidence="4 7" id="KW-0501">Molybdenum cofactor biosynthesis</keyword>
<dbReference type="InterPro" id="IPR047594">
    <property type="entry name" value="MoaC_bact/euk"/>
</dbReference>
<keyword evidence="5 7" id="KW-0456">Lyase</keyword>
<comment type="function">
    <text evidence="6 7">Catalyzes the conversion of (8S)-3',8-cyclo-7,8-dihydroguanosine 5'-triphosphate to cyclic pyranopterin monophosphate (cPMP).</text>
</comment>
<accession>A0ABX3MN20</accession>
<evidence type="ECO:0000256" key="2">
    <source>
        <dbReference type="ARBA" id="ARBA00005046"/>
    </source>
</evidence>
<evidence type="ECO:0000259" key="8">
    <source>
        <dbReference type="Pfam" id="PF01967"/>
    </source>
</evidence>
<dbReference type="PANTHER" id="PTHR22960:SF29">
    <property type="entry name" value="CYCLIC PYRANOPTERIN MONOPHOSPHATE SYNTHASE"/>
    <property type="match status" value="1"/>
</dbReference>
<dbReference type="Proteomes" id="UP000242224">
    <property type="component" value="Unassembled WGS sequence"/>
</dbReference>
<gene>
    <name evidence="7" type="primary">moaC</name>
    <name evidence="9" type="ORF">BMG00_02955</name>
</gene>
<evidence type="ECO:0000256" key="3">
    <source>
        <dbReference type="ARBA" id="ARBA00012575"/>
    </source>
</evidence>
<dbReference type="Pfam" id="PF01967">
    <property type="entry name" value="MoaC"/>
    <property type="match status" value="1"/>
</dbReference>